<feature type="non-terminal residue" evidence="2">
    <location>
        <position position="1"/>
    </location>
</feature>
<sequence>ATDDLDDLDFFNQKKKKKKPKKPIGIDNDVKVSFNNKQGTQ</sequence>
<comment type="caution">
    <text evidence="2">The sequence shown here is derived from an EMBL/GenBank/DDBJ whole genome shotgun (WGS) entry which is preliminary data.</text>
</comment>
<organism evidence="2 3">
    <name type="scientific">Scyliorhinus torazame</name>
    <name type="common">Cloudy catshark</name>
    <name type="synonym">Catulus torazame</name>
    <dbReference type="NCBI Taxonomy" id="75743"/>
    <lineage>
        <taxon>Eukaryota</taxon>
        <taxon>Metazoa</taxon>
        <taxon>Chordata</taxon>
        <taxon>Craniata</taxon>
        <taxon>Vertebrata</taxon>
        <taxon>Chondrichthyes</taxon>
        <taxon>Elasmobranchii</taxon>
        <taxon>Galeomorphii</taxon>
        <taxon>Galeoidea</taxon>
        <taxon>Carcharhiniformes</taxon>
        <taxon>Scyliorhinidae</taxon>
        <taxon>Scyliorhinus</taxon>
    </lineage>
</organism>
<proteinExistence type="predicted"/>
<name>A0A401QJZ6_SCYTO</name>
<keyword evidence="3" id="KW-1185">Reference proteome</keyword>
<evidence type="ECO:0000313" key="3">
    <source>
        <dbReference type="Proteomes" id="UP000288216"/>
    </source>
</evidence>
<evidence type="ECO:0000256" key="1">
    <source>
        <dbReference type="SAM" id="MobiDB-lite"/>
    </source>
</evidence>
<accession>A0A401QJZ6</accession>
<evidence type="ECO:0000313" key="2">
    <source>
        <dbReference type="EMBL" id="GCB85680.1"/>
    </source>
</evidence>
<dbReference type="Proteomes" id="UP000288216">
    <property type="component" value="Unassembled WGS sequence"/>
</dbReference>
<gene>
    <name evidence="2" type="ORF">scyTo_0026336</name>
</gene>
<feature type="region of interest" description="Disordered" evidence="1">
    <location>
        <begin position="14"/>
        <end position="41"/>
    </location>
</feature>
<dbReference type="AlphaFoldDB" id="A0A401QJZ6"/>
<protein>
    <submittedName>
        <fullName evidence="2">Uncharacterized protein</fullName>
    </submittedName>
</protein>
<reference evidence="2 3" key="1">
    <citation type="journal article" date="2018" name="Nat. Ecol. Evol.">
        <title>Shark genomes provide insights into elasmobranch evolution and the origin of vertebrates.</title>
        <authorList>
            <person name="Hara Y"/>
            <person name="Yamaguchi K"/>
            <person name="Onimaru K"/>
            <person name="Kadota M"/>
            <person name="Koyanagi M"/>
            <person name="Keeley SD"/>
            <person name="Tatsumi K"/>
            <person name="Tanaka K"/>
            <person name="Motone F"/>
            <person name="Kageyama Y"/>
            <person name="Nozu R"/>
            <person name="Adachi N"/>
            <person name="Nishimura O"/>
            <person name="Nakagawa R"/>
            <person name="Tanegashima C"/>
            <person name="Kiyatake I"/>
            <person name="Matsumoto R"/>
            <person name="Murakumo K"/>
            <person name="Nishida K"/>
            <person name="Terakita A"/>
            <person name="Kuratani S"/>
            <person name="Sato K"/>
            <person name="Hyodo S Kuraku.S."/>
        </authorList>
    </citation>
    <scope>NUCLEOTIDE SEQUENCE [LARGE SCALE GENOMIC DNA]</scope>
</reference>
<dbReference type="EMBL" id="BFAA01184528">
    <property type="protein sequence ID" value="GCB85680.1"/>
    <property type="molecule type" value="Genomic_DNA"/>
</dbReference>